<feature type="transmembrane region" description="Helical" evidence="1">
    <location>
        <begin position="231"/>
        <end position="252"/>
    </location>
</feature>
<dbReference type="RefSeq" id="WP_088969948.1">
    <property type="nucleotide sequence ID" value="NZ_JBHLYF010000042.1"/>
</dbReference>
<dbReference type="Gene3D" id="1.25.40.10">
    <property type="entry name" value="Tetratricopeptide repeat domain"/>
    <property type="match status" value="1"/>
</dbReference>
<keyword evidence="3" id="KW-1185">Reference proteome</keyword>
<organism evidence="2 3">
    <name type="scientific">Micromonospora siamensis</name>
    <dbReference type="NCBI Taxonomy" id="299152"/>
    <lineage>
        <taxon>Bacteria</taxon>
        <taxon>Bacillati</taxon>
        <taxon>Actinomycetota</taxon>
        <taxon>Actinomycetes</taxon>
        <taxon>Micromonosporales</taxon>
        <taxon>Micromonosporaceae</taxon>
        <taxon>Micromonospora</taxon>
    </lineage>
</organism>
<dbReference type="Proteomes" id="UP000198210">
    <property type="component" value="Chromosome I"/>
</dbReference>
<dbReference type="AlphaFoldDB" id="A0A1C5HH69"/>
<dbReference type="InterPro" id="IPR011990">
    <property type="entry name" value="TPR-like_helical_dom_sf"/>
</dbReference>
<evidence type="ECO:0000313" key="2">
    <source>
        <dbReference type="EMBL" id="SCG44881.1"/>
    </source>
</evidence>
<name>A0A1C5HH69_9ACTN</name>
<keyword evidence="1" id="KW-0472">Membrane</keyword>
<keyword evidence="1" id="KW-1133">Transmembrane helix</keyword>
<protein>
    <submittedName>
        <fullName evidence="2">Tetratricopeptide repeat-containing protein</fullName>
    </submittedName>
</protein>
<dbReference type="SUPFAM" id="SSF48452">
    <property type="entry name" value="TPR-like"/>
    <property type="match status" value="1"/>
</dbReference>
<evidence type="ECO:0000256" key="1">
    <source>
        <dbReference type="SAM" id="Phobius"/>
    </source>
</evidence>
<proteinExistence type="predicted"/>
<dbReference type="EMBL" id="LT607751">
    <property type="protein sequence ID" value="SCG44881.1"/>
    <property type="molecule type" value="Genomic_DNA"/>
</dbReference>
<reference evidence="2 3" key="1">
    <citation type="submission" date="2016-06" db="EMBL/GenBank/DDBJ databases">
        <authorList>
            <person name="Kjaerup R.B."/>
            <person name="Dalgaard T.S."/>
            <person name="Juul-Madsen H.R."/>
        </authorList>
    </citation>
    <scope>NUCLEOTIDE SEQUENCE [LARGE SCALE GENOMIC DNA]</scope>
    <source>
        <strain evidence="2 3">DSM 45097</strain>
    </source>
</reference>
<keyword evidence="1" id="KW-0812">Transmembrane</keyword>
<accession>A0A1C5HH69</accession>
<feature type="transmembrane region" description="Helical" evidence="1">
    <location>
        <begin position="258"/>
        <end position="280"/>
    </location>
</feature>
<sequence>MTAPDRQFDRVAALLDLNRADEALTELGRLAGPEATQRRAFQLRAAALTDLQRWSAVADTARQGLAETGPDAELFGRLGLALRHQGDHAGAERALLDGLAVEPQHVWLLCQYADLCAMVGQTGKAAQLVDRAATLAPEHPLVWVSRFQLAYAAGDDRTAQRIAKDFLGRWPDHPAALFLHGAMAGERGQVGVAHRSFGQAVAQDPTDADYADAAWQSRVYAHPLLLPLRPLYRLGVLRTWLIAVGTVVALNLAGLEPVAGLVGLLWLVYCVWSWVAPALVRRLVLGRWRS</sequence>
<gene>
    <name evidence="2" type="ORF">GA0074704_1654</name>
</gene>
<evidence type="ECO:0000313" key="3">
    <source>
        <dbReference type="Proteomes" id="UP000198210"/>
    </source>
</evidence>